<proteinExistence type="predicted"/>
<dbReference type="Pfam" id="PF26147">
    <property type="entry name" value="AB_HYDROLASE_YMC0-YMC35"/>
    <property type="match status" value="1"/>
</dbReference>
<dbReference type="PANTHER" id="PTHR47349:SF1">
    <property type="entry name" value="AER328WP"/>
    <property type="match status" value="1"/>
</dbReference>
<feature type="compositionally biased region" description="Basic and acidic residues" evidence="1">
    <location>
        <begin position="184"/>
        <end position="193"/>
    </location>
</feature>
<dbReference type="PANTHER" id="PTHR47349">
    <property type="entry name" value="CHROMOSOME 8, WHOLE GENOME SHOTGUN SEQUENCE"/>
    <property type="match status" value="1"/>
</dbReference>
<dbReference type="InterPro" id="IPR058933">
    <property type="entry name" value="YMC020W-like_ab_hydrolase"/>
</dbReference>
<dbReference type="OrthoDB" id="5598028at2759"/>
<evidence type="ECO:0000313" key="4">
    <source>
        <dbReference type="Proteomes" id="UP000698800"/>
    </source>
</evidence>
<dbReference type="AlphaFoldDB" id="A0A9P8HSI3"/>
<dbReference type="Proteomes" id="UP000698800">
    <property type="component" value="Unassembled WGS sequence"/>
</dbReference>
<name>A0A9P8HSI3_9PEZI</name>
<feature type="region of interest" description="Disordered" evidence="1">
    <location>
        <begin position="247"/>
        <end position="321"/>
    </location>
</feature>
<gene>
    <name evidence="3" type="ORF">FGG08_006509</name>
</gene>
<dbReference type="EMBL" id="JAGHQL010000190">
    <property type="protein sequence ID" value="KAH0536641.1"/>
    <property type="molecule type" value="Genomic_DNA"/>
</dbReference>
<feature type="compositionally biased region" description="Polar residues" evidence="1">
    <location>
        <begin position="441"/>
        <end position="456"/>
    </location>
</feature>
<feature type="compositionally biased region" description="Polar residues" evidence="1">
    <location>
        <begin position="16"/>
        <end position="33"/>
    </location>
</feature>
<accession>A0A9P8HSI3</accession>
<feature type="region of interest" description="Disordered" evidence="1">
    <location>
        <begin position="166"/>
        <end position="197"/>
    </location>
</feature>
<feature type="region of interest" description="Disordered" evidence="1">
    <location>
        <begin position="343"/>
        <end position="373"/>
    </location>
</feature>
<feature type="region of interest" description="Disordered" evidence="1">
    <location>
        <begin position="1"/>
        <end position="123"/>
    </location>
</feature>
<feature type="region of interest" description="Disordered" evidence="1">
    <location>
        <begin position="410"/>
        <end position="456"/>
    </location>
</feature>
<protein>
    <recommendedName>
        <fullName evidence="2">YMC020W-like alpha/beta hydrolase domain-containing protein</fullName>
    </recommendedName>
</protein>
<feature type="domain" description="YMC020W-like alpha/beta hydrolase" evidence="2">
    <location>
        <begin position="463"/>
        <end position="814"/>
    </location>
</feature>
<comment type="caution">
    <text evidence="3">The sequence shown here is derived from an EMBL/GenBank/DDBJ whole genome shotgun (WGS) entry which is preliminary data.</text>
</comment>
<reference evidence="3" key="1">
    <citation type="submission" date="2021-03" db="EMBL/GenBank/DDBJ databases">
        <title>Comparative genomics and phylogenomic investigation of the class Geoglossomycetes provide insights into ecological specialization and systematics.</title>
        <authorList>
            <person name="Melie T."/>
            <person name="Pirro S."/>
            <person name="Miller A.N."/>
            <person name="Quandt A."/>
        </authorList>
    </citation>
    <scope>NUCLEOTIDE SEQUENCE</scope>
    <source>
        <strain evidence="3">GBOQ0MN5Z8</strain>
    </source>
</reference>
<evidence type="ECO:0000313" key="3">
    <source>
        <dbReference type="EMBL" id="KAH0536641.1"/>
    </source>
</evidence>
<sequence>MGSRKRAKPNPPSQPPVDNSTVDPTFSPSSNPDTLGGSLTAADGGGSPSRQVDTGSSVGTPVSTRSWYGGTWPRISKSTPITQVARETISTASLVNETAGPRPTSRPEHPATPEAKQGLQRPPSLYLRHSIQTSSRSLPAAAATTKLNITSNGLVDDHISEVRECVTEEHPTKLDEEESVSDSKIPENLEGQEKAPPVPVLDSAMISQYGWFGWFSRATTAEHGVESQQPSHGTPFTEGAQIEVPQSGQAGGLSSIPTQSPDQLKDPNNDPDIASITQNSRPWFGFWSGSTPAQGQSEHSASSNMPDQTLSKSRPLPSAGHNIAWENTARGLVDTSMAEAPPEFSLAKSKPMPDRSSGWGFWSRERGKSTADDPAAVDIVGELSVADTPSQLQSHSQGAKCAESNASASFETTKLGKRGRPKSLDISDDSASNKLPPGPMVSNQRPVEQTAKQQKAMSPNLLLPSFRNTYHQEENSSILQQLARLLLQGKQEQAKHVHIVRDPPLVRRAIAIGIHGYFPAPLIRSVLGQPTGTSTRFANSAAAAIKKWTESRGYECEIEKVALEGEGKIGERVDTLWKLMLNWIDQIQKADIILIACHSQGVPVAIMLVAKLIDFGCLSAARIGVCAMAGVNLGPFPDYKSRLFNGSAGELFEFSNPDSLVSKKYGDAMRVVVKHGVRLLLVGSIDDQLVSLESSTFSTISHPYIYRAVFVDGRVHAPDFITHLVGFALKLRNLGISDHGLIRELSAPLAGSLYTGEGHSRIYDDELVYDLAVEHALETSSVGDVPLQVSKYEAPTNSNPFILPWSMRGLLEEEYVKTELDNETAQLLEQFDNWKPTSKVLKDVKFRLEAVKSKL</sequence>
<keyword evidence="4" id="KW-1185">Reference proteome</keyword>
<evidence type="ECO:0000256" key="1">
    <source>
        <dbReference type="SAM" id="MobiDB-lite"/>
    </source>
</evidence>
<feature type="compositionally biased region" description="Polar residues" evidence="1">
    <location>
        <begin position="48"/>
        <end position="66"/>
    </location>
</feature>
<dbReference type="InterPro" id="IPR058934">
    <property type="entry name" value="YMC020W-like"/>
</dbReference>
<organism evidence="3 4">
    <name type="scientific">Glutinoglossum americanum</name>
    <dbReference type="NCBI Taxonomy" id="1670608"/>
    <lineage>
        <taxon>Eukaryota</taxon>
        <taxon>Fungi</taxon>
        <taxon>Dikarya</taxon>
        <taxon>Ascomycota</taxon>
        <taxon>Pezizomycotina</taxon>
        <taxon>Geoglossomycetes</taxon>
        <taxon>Geoglossales</taxon>
        <taxon>Geoglossaceae</taxon>
        <taxon>Glutinoglossum</taxon>
    </lineage>
</organism>
<feature type="compositionally biased region" description="Polar residues" evidence="1">
    <location>
        <begin position="288"/>
        <end position="312"/>
    </location>
</feature>
<evidence type="ECO:0000259" key="2">
    <source>
        <dbReference type="Pfam" id="PF26147"/>
    </source>
</evidence>